<proteinExistence type="predicted"/>
<keyword evidence="2" id="KW-1185">Reference proteome</keyword>
<organism evidence="1 2">
    <name type="scientific">Leishmania lindenbergi</name>
    <dbReference type="NCBI Taxonomy" id="651832"/>
    <lineage>
        <taxon>Eukaryota</taxon>
        <taxon>Discoba</taxon>
        <taxon>Euglenozoa</taxon>
        <taxon>Kinetoplastea</taxon>
        <taxon>Metakinetoplastina</taxon>
        <taxon>Trypanosomatida</taxon>
        <taxon>Trypanosomatidae</taxon>
        <taxon>Leishmaniinae</taxon>
        <taxon>Leishmania</taxon>
    </lineage>
</organism>
<reference evidence="1 2" key="1">
    <citation type="submission" date="2024-02" db="EMBL/GenBank/DDBJ databases">
        <title>FIRST GENOME SEQUENCES OF Leishmania (Viannia) shawi, Leishmania (Viannia) lindenbergi AND Leishmania (Viannia) utingensis.</title>
        <authorList>
            <person name="Resadore F."/>
            <person name="Custodio M.G.F."/>
            <person name="Boite M.C."/>
            <person name="Cupolillo E."/>
            <person name="Ferreira G.E.M."/>
        </authorList>
    </citation>
    <scope>NUCLEOTIDE SEQUENCE [LARGE SCALE GENOMIC DNA]</scope>
    <source>
        <strain evidence="1 2">MHOM/BR/1966/M15733</strain>
    </source>
</reference>
<dbReference type="Proteomes" id="UP001500131">
    <property type="component" value="Unassembled WGS sequence"/>
</dbReference>
<dbReference type="EMBL" id="JBAMZK010000020">
    <property type="protein sequence ID" value="KAL0507264.1"/>
    <property type="molecule type" value="Genomic_DNA"/>
</dbReference>
<evidence type="ECO:0000313" key="2">
    <source>
        <dbReference type="Proteomes" id="UP001500131"/>
    </source>
</evidence>
<gene>
    <name evidence="1" type="ORF">Q4I31_002907</name>
</gene>
<evidence type="ECO:0000313" key="1">
    <source>
        <dbReference type="EMBL" id="KAL0507264.1"/>
    </source>
</evidence>
<dbReference type="AlphaFoldDB" id="A0AAW3AIJ7"/>
<comment type="caution">
    <text evidence="1">The sequence shown here is derived from an EMBL/GenBank/DDBJ whole genome shotgun (WGS) entry which is preliminary data.</text>
</comment>
<protein>
    <submittedName>
        <fullName evidence="1">Uncharacterized protein</fullName>
    </submittedName>
</protein>
<name>A0AAW3AIJ7_9TRYP</name>
<accession>A0AAW3AIJ7</accession>
<sequence length="130" mass="14469">MVALIRVTHANRIGPVRTCVDCVTAIDISRTQLSRTGPLLDFDDNINGRRLPPPGVAATRLHPDKHMQRGLALTYVAPRLFIPGMRLHIIRKLLCFHCGFTNADADALEPIRRTGSGQANFFRKKGEADR</sequence>